<dbReference type="eggNOG" id="ENOG50332DQ">
    <property type="taxonomic scope" value="Bacteria"/>
</dbReference>
<reference evidence="1 2" key="1">
    <citation type="journal article" date="2010" name="J. Bacteriol.">
        <title>Complete genome sequence of the representative gamma-hexachlorocyclohexane-degrading bacterium Sphingobium japonicum UT26.</title>
        <authorList>
            <person name="Nagata Y."/>
            <person name="Ohtsubo Y."/>
            <person name="Endo R."/>
            <person name="Ichikawa N."/>
            <person name="Ankai A."/>
            <person name="Oguchi A."/>
            <person name="Fukui S."/>
            <person name="Fujita N."/>
            <person name="Tsuda M."/>
        </authorList>
    </citation>
    <scope>NUCLEOTIDE SEQUENCE [LARGE SCALE GENOMIC DNA]</scope>
    <source>
        <strain evidence="2">DSM 16413 / CCM 7287 / MTCC 6362 / UT26 / NBRC 101211 / UT26S</strain>
    </source>
</reference>
<dbReference type="HOGENOM" id="CLU_124387_0_0_5"/>
<dbReference type="InterPro" id="IPR021322">
    <property type="entry name" value="DUF2924"/>
</dbReference>
<name>D4Z4E3_SPHIU</name>
<dbReference type="RefSeq" id="WP_013040826.1">
    <property type="nucleotide sequence ID" value="NC_014006.1"/>
</dbReference>
<sequence length="133" mass="14130">MKLDAQIAALAAMKPTELKAEWRTVHGAEPPRIAASLLARALAHDLQCAAQGGLGERVRVRLLGAGVARAASAPKLTPGTQLVREWGGTSHHVLMEEKGRCSYKGTSFTSLSAVARHITGAHWSGPRFFGVKP</sequence>
<dbReference type="Proteomes" id="UP000007753">
    <property type="component" value="Chromosome 1"/>
</dbReference>
<protein>
    <submittedName>
        <fullName evidence="1">Putative bacteriophage-related protein</fullName>
    </submittedName>
</protein>
<dbReference type="Pfam" id="PF11149">
    <property type="entry name" value="DUF2924"/>
    <property type="match status" value="1"/>
</dbReference>
<accession>D4Z4E3</accession>
<organism evidence="1 2">
    <name type="scientific">Sphingobium indicum (strain DSM 16413 / CCM 7287 / MTCC 6362 / UT26 / NBRC 101211 / UT26S)</name>
    <name type="common">Sphingobium japonicum</name>
    <dbReference type="NCBI Taxonomy" id="452662"/>
    <lineage>
        <taxon>Bacteria</taxon>
        <taxon>Pseudomonadati</taxon>
        <taxon>Pseudomonadota</taxon>
        <taxon>Alphaproteobacteria</taxon>
        <taxon>Sphingomonadales</taxon>
        <taxon>Sphingomonadaceae</taxon>
        <taxon>Sphingobium</taxon>
    </lineage>
</organism>
<evidence type="ECO:0000313" key="2">
    <source>
        <dbReference type="Proteomes" id="UP000007753"/>
    </source>
</evidence>
<evidence type="ECO:0000313" key="1">
    <source>
        <dbReference type="EMBL" id="BAI97475.1"/>
    </source>
</evidence>
<dbReference type="GeneID" id="29274192"/>
<proteinExistence type="predicted"/>
<dbReference type="EMBL" id="AP010803">
    <property type="protein sequence ID" value="BAI97475.1"/>
    <property type="molecule type" value="Genomic_DNA"/>
</dbReference>
<gene>
    <name evidence="1" type="ordered locus">SJA_C1-26410</name>
</gene>
<dbReference type="STRING" id="452662.SJA_C1-26410"/>
<dbReference type="AlphaFoldDB" id="D4Z4E3"/>
<dbReference type="KEGG" id="sjp:SJA_C1-26410"/>
<keyword evidence="2" id="KW-1185">Reference proteome</keyword>